<proteinExistence type="predicted"/>
<dbReference type="RefSeq" id="WP_208112320.1">
    <property type="nucleotide sequence ID" value="NZ_SNYC01000004.1"/>
</dbReference>
<gene>
    <name evidence="1" type="ORF">ATK78_1366</name>
</gene>
<evidence type="ECO:0000313" key="2">
    <source>
        <dbReference type="Proteomes" id="UP000295620"/>
    </source>
</evidence>
<evidence type="ECO:0008006" key="3">
    <source>
        <dbReference type="Google" id="ProtNLM"/>
    </source>
</evidence>
<sequence>MATQFRVILLLLTIFYCNDSYGQLKHWDHIKKQTTATDPTVASLLSHNFAPVGHYSGKLNYGFDFFKYGLNDKLSVPIRLEYNSLGNKVSDISSNTGLGWNLTGASGTVTRQICDVSDFDKKISSYGEPDLFEPGAVDYYSKLGWLQLADITGVQTCEVDAAPDVFSVNAPGLSTKFYITKNLEAVELNGQKNKIELLVEKRNLNISFTIVSGSQSTAIYYPDAKNLYKLVVTTPQGVKYTFDAYDVVLSHNLASEQFYSFPEAMITLFLTGMEDLNSRKIITYEYDQSTIGEYSTTHQEYFLPPGYYNNGAVSPFPLQSNDVRNRYKKYLRIKNIHASESEISFLYNHNREDIVDDKALTGIVLKDINQNVIKNYRLDYGYFTAPNCSSAPECKKLKLNAINNVALSGNKEIVEARYEYFEDLRMPVKSSKEKDYFGYFNGNGATTGKPAINFYPSLGTNALLPFTLQNLTPTVTLTGENAAPNDAYTKQGLLKTVHFDTGGGIDIEYEANVFRFNNENVKGGGSRVKYQIQRDNVGVPTKISYYYETEIGSNISTGNVGYVPVHAYPIYNYSDFSYNSIYNNTIVSEHNLFPTDNFVGYKKVHEVVNTLSTGGKTTYQFTSSDEYPDLILNRSQQYQYLSTTIFNAALTTYSNYPFMISDEKAELRGRLLKKETRDNNNQLKTQEISQYTLVESVLNSIPVKMGYYSDSGSGGSCMPANETFYMVDQKYASRRFELTADSTKSYFNSNVVVARNAYQYRTNDELLKQKITYNSKSLPITYTYYYPDELSYSNTEAESARQSLVANYIWGVPLKYQRSYLGSTESNETLFKNWSGGRILPSVILNQIGGYEKVELLNYSDHSNVLWTRVNDVKNDVFLWSYNGNSLIGKIENADFNTVSSILGGSATIQNFENVSNPAESSIVSFIDPLRSSSALRSLITTYVYKPLVGITRGIDARGQSKFYEYDLFNRLDNIKDNNQSIMNQFAYHVVSTNPFAGVIYARLELDGGAYFGDSYNNYFNQDLYIRFYMDASCTIPYVLQSPIQLILHETVTNTGNYDIQDPVNPNTTITINAGVSSYFCGVKKVMEYNWIDYDYYFGLQYQNITRTYSLNPNGTAVQIVQ</sequence>
<accession>A0A4R6SX04</accession>
<keyword evidence="2" id="KW-1185">Reference proteome</keyword>
<dbReference type="AlphaFoldDB" id="A0A4R6SX04"/>
<organism evidence="1 2">
    <name type="scientific">Pedobacter metabolipauper</name>
    <dbReference type="NCBI Taxonomy" id="425513"/>
    <lineage>
        <taxon>Bacteria</taxon>
        <taxon>Pseudomonadati</taxon>
        <taxon>Bacteroidota</taxon>
        <taxon>Sphingobacteriia</taxon>
        <taxon>Sphingobacteriales</taxon>
        <taxon>Sphingobacteriaceae</taxon>
        <taxon>Pedobacter</taxon>
    </lineage>
</organism>
<evidence type="ECO:0000313" key="1">
    <source>
        <dbReference type="EMBL" id="TDQ09212.1"/>
    </source>
</evidence>
<comment type="caution">
    <text evidence="1">The sequence shown here is derived from an EMBL/GenBank/DDBJ whole genome shotgun (WGS) entry which is preliminary data.</text>
</comment>
<dbReference type="Proteomes" id="UP000295620">
    <property type="component" value="Unassembled WGS sequence"/>
</dbReference>
<dbReference type="EMBL" id="SNYC01000004">
    <property type="protein sequence ID" value="TDQ09212.1"/>
    <property type="molecule type" value="Genomic_DNA"/>
</dbReference>
<reference evidence="1 2" key="1">
    <citation type="submission" date="2019-03" db="EMBL/GenBank/DDBJ databases">
        <title>Genomic Encyclopedia of Archaeal and Bacterial Type Strains, Phase II (KMG-II): from individual species to whole genera.</title>
        <authorList>
            <person name="Goeker M."/>
        </authorList>
    </citation>
    <scope>NUCLEOTIDE SEQUENCE [LARGE SCALE GENOMIC DNA]</scope>
    <source>
        <strain evidence="1 2">DSM 19035</strain>
    </source>
</reference>
<protein>
    <recommendedName>
        <fullName evidence="3">YD repeat-containing protein</fullName>
    </recommendedName>
</protein>
<name>A0A4R6SX04_9SPHI</name>